<reference evidence="2 3" key="1">
    <citation type="journal article" date="2016" name="Int. J. Syst. Evol. Microbiol.">
        <title>Nocardioides albidus sp. nov., an actinobacterium isolated from garden soil.</title>
        <authorList>
            <person name="Singh H."/>
            <person name="Du J."/>
            <person name="Trinh H."/>
            <person name="Won K."/>
            <person name="Yang J.E."/>
            <person name="Yin C."/>
            <person name="Kook M."/>
            <person name="Yi T.H."/>
        </authorList>
    </citation>
    <scope>NUCLEOTIDE SEQUENCE [LARGE SCALE GENOMIC DNA]</scope>
    <source>
        <strain evidence="2 3">CCTCC AB 2015297</strain>
    </source>
</reference>
<dbReference type="Pfam" id="PF12146">
    <property type="entry name" value="Hydrolase_4"/>
    <property type="match status" value="1"/>
</dbReference>
<dbReference type="Proteomes" id="UP000313231">
    <property type="component" value="Unassembled WGS sequence"/>
</dbReference>
<proteinExistence type="predicted"/>
<dbReference type="EMBL" id="VDMP01000016">
    <property type="protein sequence ID" value="TNM46104.1"/>
    <property type="molecule type" value="Genomic_DNA"/>
</dbReference>
<dbReference type="AlphaFoldDB" id="A0A5C4WCU6"/>
<evidence type="ECO:0000313" key="2">
    <source>
        <dbReference type="EMBL" id="TNM46104.1"/>
    </source>
</evidence>
<accession>A0A5C4WCU6</accession>
<feature type="domain" description="Serine aminopeptidase S33" evidence="1">
    <location>
        <begin position="27"/>
        <end position="272"/>
    </location>
</feature>
<evidence type="ECO:0000313" key="3">
    <source>
        <dbReference type="Proteomes" id="UP000313231"/>
    </source>
</evidence>
<dbReference type="GO" id="GO:0016787">
    <property type="term" value="F:hydrolase activity"/>
    <property type="evidence" value="ECO:0007669"/>
    <property type="project" value="UniProtKB-KW"/>
</dbReference>
<sequence length="288" mass="30406">MTFSTGTFSSPVDGIALATYAWDDVSEPRAVVQIAHGLAEHAGRYDRLAAELNAAGYLVRATDHRGHGRSIVGVPGDFGAAGFDGLIADVAAYGADLRAANPDLPLVLIGHSMGSFATQAVLLDHSEQYAAAVLSGSTALDQLAIAMAEAAAQPDAPAGLEAFNVGFEHRTGYEWLSRDDAEVDRYVADPLCGFDLPEETVPALFGPAARLAVPSTVRSDLPLLIASGTADPLAGGGALIELLGQRYRDAGLTDVTVKLYDDARHEIFNETDRDEITRDVIGWLSERT</sequence>
<comment type="caution">
    <text evidence="2">The sequence shown here is derived from an EMBL/GenBank/DDBJ whole genome shotgun (WGS) entry which is preliminary data.</text>
</comment>
<dbReference type="RefSeq" id="WP_139621562.1">
    <property type="nucleotide sequence ID" value="NZ_VDMP01000016.1"/>
</dbReference>
<dbReference type="InterPro" id="IPR022742">
    <property type="entry name" value="Hydrolase_4"/>
</dbReference>
<dbReference type="SUPFAM" id="SSF53474">
    <property type="entry name" value="alpha/beta-Hydrolases"/>
    <property type="match status" value="1"/>
</dbReference>
<dbReference type="InterPro" id="IPR051044">
    <property type="entry name" value="MAG_DAG_Lipase"/>
</dbReference>
<protein>
    <submittedName>
        <fullName evidence="2">Alpha/beta hydrolase</fullName>
    </submittedName>
</protein>
<gene>
    <name evidence="2" type="ORF">FHP29_04030</name>
</gene>
<name>A0A5C4WCU6_9ACTN</name>
<dbReference type="PANTHER" id="PTHR11614">
    <property type="entry name" value="PHOSPHOLIPASE-RELATED"/>
    <property type="match status" value="1"/>
</dbReference>
<organism evidence="2 3">
    <name type="scientific">Nocardioides albidus</name>
    <dbReference type="NCBI Taxonomy" id="1517589"/>
    <lineage>
        <taxon>Bacteria</taxon>
        <taxon>Bacillati</taxon>
        <taxon>Actinomycetota</taxon>
        <taxon>Actinomycetes</taxon>
        <taxon>Propionibacteriales</taxon>
        <taxon>Nocardioidaceae</taxon>
        <taxon>Nocardioides</taxon>
    </lineage>
</organism>
<keyword evidence="3" id="KW-1185">Reference proteome</keyword>
<dbReference type="InterPro" id="IPR029058">
    <property type="entry name" value="AB_hydrolase_fold"/>
</dbReference>
<dbReference type="OrthoDB" id="9806902at2"/>
<evidence type="ECO:0000259" key="1">
    <source>
        <dbReference type="Pfam" id="PF12146"/>
    </source>
</evidence>
<keyword evidence="2" id="KW-0378">Hydrolase</keyword>
<dbReference type="Gene3D" id="3.40.50.1820">
    <property type="entry name" value="alpha/beta hydrolase"/>
    <property type="match status" value="1"/>
</dbReference>